<dbReference type="PANTHER" id="PTHR47645:SF1">
    <property type="entry name" value="C2H2-TYPE DOMAIN-CONTAINING PROTEIN-RELATED"/>
    <property type="match status" value="1"/>
</dbReference>
<dbReference type="EMBL" id="WUAV01000005">
    <property type="protein sequence ID" value="KAF1754111.1"/>
    <property type="molecule type" value="Genomic_DNA"/>
</dbReference>
<accession>A0A6A5GHN7</accession>
<dbReference type="GeneID" id="9811211"/>
<dbReference type="CTD" id="9811211"/>
<dbReference type="KEGG" id="crq:GCK72_020669"/>
<sequence>MKRTAIREKFDIEKERLERRKVQTRRKTQEILDSALIRKRREIGEFENRISNNVSIEDNFEILEPMSSETIDLHWEPQPSILHFHEFKSSTRAITTMHDSIEEPDDFGEKEKVCEKEKLGSDAHDEIKYRRQVRDTVESVINTSINYSLQNLRNYQYDIDLEQLVYCSNRKFCHLHYRWDDVKAMRQRRREAGLDVENYTIQDVNVRIFEWLVEAHRILQSTTT</sequence>
<proteinExistence type="predicted"/>
<gene>
    <name evidence="1" type="ORF">GCK72_020669</name>
</gene>
<protein>
    <submittedName>
        <fullName evidence="1">Uncharacterized protein</fullName>
    </submittedName>
</protein>
<dbReference type="Proteomes" id="UP000483820">
    <property type="component" value="Chromosome V"/>
</dbReference>
<dbReference type="PANTHER" id="PTHR47645">
    <property type="entry name" value="PROTEIN CBG08267"/>
    <property type="match status" value="1"/>
</dbReference>
<name>A0A6A5GHN7_CAERE</name>
<evidence type="ECO:0000313" key="2">
    <source>
        <dbReference type="Proteomes" id="UP000483820"/>
    </source>
</evidence>
<dbReference type="AlphaFoldDB" id="A0A6A5GHN7"/>
<reference evidence="1 2" key="1">
    <citation type="submission" date="2019-12" db="EMBL/GenBank/DDBJ databases">
        <title>Chromosome-level assembly of the Caenorhabditis remanei genome.</title>
        <authorList>
            <person name="Teterina A.A."/>
            <person name="Willis J.H."/>
            <person name="Phillips P.C."/>
        </authorList>
    </citation>
    <scope>NUCLEOTIDE SEQUENCE [LARGE SCALE GENOMIC DNA]</scope>
    <source>
        <strain evidence="1 2">PX506</strain>
        <tissue evidence="1">Whole organism</tissue>
    </source>
</reference>
<dbReference type="RefSeq" id="XP_053582642.1">
    <property type="nucleotide sequence ID" value="XM_053733729.1"/>
</dbReference>
<comment type="caution">
    <text evidence="1">The sequence shown here is derived from an EMBL/GenBank/DDBJ whole genome shotgun (WGS) entry which is preliminary data.</text>
</comment>
<evidence type="ECO:0000313" key="1">
    <source>
        <dbReference type="EMBL" id="KAF1754111.1"/>
    </source>
</evidence>
<organism evidence="1 2">
    <name type="scientific">Caenorhabditis remanei</name>
    <name type="common">Caenorhabditis vulgaris</name>
    <dbReference type="NCBI Taxonomy" id="31234"/>
    <lineage>
        <taxon>Eukaryota</taxon>
        <taxon>Metazoa</taxon>
        <taxon>Ecdysozoa</taxon>
        <taxon>Nematoda</taxon>
        <taxon>Chromadorea</taxon>
        <taxon>Rhabditida</taxon>
        <taxon>Rhabditina</taxon>
        <taxon>Rhabditomorpha</taxon>
        <taxon>Rhabditoidea</taxon>
        <taxon>Rhabditidae</taxon>
        <taxon>Peloderinae</taxon>
        <taxon>Caenorhabditis</taxon>
    </lineage>
</organism>